<dbReference type="Proteomes" id="UP000295443">
    <property type="component" value="Unassembled WGS sequence"/>
</dbReference>
<proteinExistence type="inferred from homology"/>
<dbReference type="PROSITE" id="PS51257">
    <property type="entry name" value="PROKAR_LIPOPROTEIN"/>
    <property type="match status" value="1"/>
</dbReference>
<keyword evidence="2" id="KW-0378">Hydrolase</keyword>
<name>A0A4R1B7D2_9PROT</name>
<dbReference type="EMBL" id="SJZB01000051">
    <property type="protein sequence ID" value="TCJ11663.1"/>
    <property type="molecule type" value="Genomic_DNA"/>
</dbReference>
<dbReference type="SUPFAM" id="SSF56300">
    <property type="entry name" value="Metallo-dependent phosphatases"/>
    <property type="match status" value="1"/>
</dbReference>
<dbReference type="Gene3D" id="3.60.21.10">
    <property type="match status" value="1"/>
</dbReference>
<keyword evidence="2" id="KW-0547">Nucleotide-binding</keyword>
<dbReference type="InterPro" id="IPR004843">
    <property type="entry name" value="Calcineurin-like_PHP"/>
</dbReference>
<evidence type="ECO:0000313" key="6">
    <source>
        <dbReference type="Proteomes" id="UP000295443"/>
    </source>
</evidence>
<dbReference type="InterPro" id="IPR036907">
    <property type="entry name" value="5'-Nucleotdase_C_sf"/>
</dbReference>
<dbReference type="InterPro" id="IPR008334">
    <property type="entry name" value="5'-Nucleotdase_C"/>
</dbReference>
<feature type="domain" description="5'-Nucleotidase C-terminal" evidence="4">
    <location>
        <begin position="310"/>
        <end position="459"/>
    </location>
</feature>
<gene>
    <name evidence="5" type="ORF">EZJ19_14705</name>
</gene>
<evidence type="ECO:0000313" key="5">
    <source>
        <dbReference type="EMBL" id="TCJ11663.1"/>
    </source>
</evidence>
<dbReference type="CDD" id="cd00845">
    <property type="entry name" value="MPP_UshA_N_like"/>
    <property type="match status" value="1"/>
</dbReference>
<dbReference type="InterPro" id="IPR006179">
    <property type="entry name" value="5_nucleotidase/apyrase"/>
</dbReference>
<dbReference type="GO" id="GO:0030288">
    <property type="term" value="C:outer membrane-bounded periplasmic space"/>
    <property type="evidence" value="ECO:0007669"/>
    <property type="project" value="TreeGrafter"/>
</dbReference>
<dbReference type="GO" id="GO:0000166">
    <property type="term" value="F:nucleotide binding"/>
    <property type="evidence" value="ECO:0007669"/>
    <property type="project" value="UniProtKB-KW"/>
</dbReference>
<dbReference type="RefSeq" id="WP_131448898.1">
    <property type="nucleotide sequence ID" value="NZ_SJZB01000051.1"/>
</dbReference>
<dbReference type="AlphaFoldDB" id="A0A4R1B7D2"/>
<sequence length="496" mass="51245">MASLRSALLFLLVVAWQTGLAACLDGQKLRILHFNDFHGQLAAYDETGDGRPVAGIARLAAAVRAARDADPARPTLLLFAGDLLQGTVTSSGFLGLPDVALFDRLGVDAAALGNHDLDYGQDVLRGLAGRAGFPILSANVGGGRLPLAAATVLARPGMARVAVIGLTTGELATATHPRNAVGLAVEDPLAAAARQLPALRERADLVVALSHLGAADDRRLARALPDLDLIVGGHSHDVFRQPERESGVAIVQAGARGRWLGELDLDCRAGRFVATAYRLLDLGADAPEDPAVAAQAGAIVAEAERGLDEVIGTNPVPLSADRAVLRRGEGVFGDFVADLARELTGADVALVNGGGFRADIGRGPVTLKQVYQSFPFGNELLLGRVTGAQLLAALARSASLDPATAPGGFLQVSGLRYRIEAGRLAAARVAGRPIDPGAVYTVVLPDFLAAGGDGYAMLAGLADVVPTGRRLADLVIEAFRAGHAVPAAPDGRIERD</sequence>
<evidence type="ECO:0000256" key="1">
    <source>
        <dbReference type="ARBA" id="ARBA00022729"/>
    </source>
</evidence>
<reference evidence="5 6" key="1">
    <citation type="submission" date="2019-03" db="EMBL/GenBank/DDBJ databases">
        <title>Genome sequence of Thiobacillaceae bacterium LSR1, a sulfur-oxidizing bacterium isolated from freshwater sediment.</title>
        <authorList>
            <person name="Li S."/>
        </authorList>
    </citation>
    <scope>NUCLEOTIDE SEQUENCE [LARGE SCALE GENOMIC DNA]</scope>
    <source>
        <strain evidence="5 6">LSR1</strain>
    </source>
</reference>
<keyword evidence="1" id="KW-0732">Signal</keyword>
<dbReference type="PRINTS" id="PR01607">
    <property type="entry name" value="APYRASEFAMLY"/>
</dbReference>
<comment type="caution">
    <text evidence="5">The sequence shown here is derived from an EMBL/GenBank/DDBJ whole genome shotgun (WGS) entry which is preliminary data.</text>
</comment>
<dbReference type="Pfam" id="PF02872">
    <property type="entry name" value="5_nucleotid_C"/>
    <property type="match status" value="1"/>
</dbReference>
<evidence type="ECO:0000259" key="3">
    <source>
        <dbReference type="Pfam" id="PF00149"/>
    </source>
</evidence>
<dbReference type="Pfam" id="PF00149">
    <property type="entry name" value="Metallophos"/>
    <property type="match status" value="1"/>
</dbReference>
<accession>A0A4R1B7D2</accession>
<evidence type="ECO:0000259" key="4">
    <source>
        <dbReference type="Pfam" id="PF02872"/>
    </source>
</evidence>
<dbReference type="SUPFAM" id="SSF55816">
    <property type="entry name" value="5'-nucleotidase (syn. UDP-sugar hydrolase), C-terminal domain"/>
    <property type="match status" value="1"/>
</dbReference>
<feature type="domain" description="Calcineurin-like phosphoesterase" evidence="3">
    <location>
        <begin position="29"/>
        <end position="237"/>
    </location>
</feature>
<keyword evidence="6" id="KW-1185">Reference proteome</keyword>
<dbReference type="GO" id="GO:0016787">
    <property type="term" value="F:hydrolase activity"/>
    <property type="evidence" value="ECO:0007669"/>
    <property type="project" value="UniProtKB-KW"/>
</dbReference>
<comment type="similarity">
    <text evidence="2">Belongs to the 5'-nucleotidase family.</text>
</comment>
<dbReference type="OrthoDB" id="9803927at2"/>
<dbReference type="GO" id="GO:0009166">
    <property type="term" value="P:nucleotide catabolic process"/>
    <property type="evidence" value="ECO:0007669"/>
    <property type="project" value="InterPro"/>
</dbReference>
<dbReference type="InterPro" id="IPR029052">
    <property type="entry name" value="Metallo-depent_PP-like"/>
</dbReference>
<protein>
    <submittedName>
        <fullName evidence="5">Bifunctional metallophosphatase/5'-nucleotidase</fullName>
    </submittedName>
</protein>
<dbReference type="Gene3D" id="3.90.780.10">
    <property type="entry name" value="5'-Nucleotidase, C-terminal domain"/>
    <property type="match status" value="1"/>
</dbReference>
<dbReference type="PANTHER" id="PTHR11575:SF24">
    <property type="entry name" value="5'-NUCLEOTIDASE"/>
    <property type="match status" value="1"/>
</dbReference>
<evidence type="ECO:0000256" key="2">
    <source>
        <dbReference type="RuleBase" id="RU362119"/>
    </source>
</evidence>
<organism evidence="5 6">
    <name type="scientific">Parasulfuritortus cantonensis</name>
    <dbReference type="NCBI Taxonomy" id="2528202"/>
    <lineage>
        <taxon>Bacteria</taxon>
        <taxon>Pseudomonadati</taxon>
        <taxon>Pseudomonadota</taxon>
        <taxon>Betaproteobacteria</taxon>
        <taxon>Nitrosomonadales</taxon>
        <taxon>Thiobacillaceae</taxon>
        <taxon>Parasulfuritortus</taxon>
    </lineage>
</organism>
<dbReference type="PANTHER" id="PTHR11575">
    <property type="entry name" value="5'-NUCLEOTIDASE-RELATED"/>
    <property type="match status" value="1"/>
</dbReference>